<dbReference type="GO" id="GO:0016887">
    <property type="term" value="F:ATP hydrolysis activity"/>
    <property type="evidence" value="ECO:0007669"/>
    <property type="project" value="InterPro"/>
</dbReference>
<keyword evidence="6 11" id="KW-0067">ATP-binding</keyword>
<dbReference type="RefSeq" id="WP_075389672.1">
    <property type="nucleotide sequence ID" value="NZ_MSKS01000006.1"/>
</dbReference>
<keyword evidence="8" id="KW-0406">Ion transport</keyword>
<evidence type="ECO:0000313" key="11">
    <source>
        <dbReference type="EMBL" id="OLO72534.1"/>
    </source>
</evidence>
<gene>
    <name evidence="11" type="ORF">BKH20_01605</name>
</gene>
<evidence type="ECO:0000256" key="4">
    <source>
        <dbReference type="ARBA" id="ARBA00022496"/>
    </source>
</evidence>
<dbReference type="PANTHER" id="PTHR42771:SF3">
    <property type="entry name" value="PETROBACTIN IMPORT ATP-BINDING PROTEIN YCLP"/>
    <property type="match status" value="1"/>
</dbReference>
<dbReference type="CDD" id="cd03214">
    <property type="entry name" value="ABC_Iron-Siderophores_B12_Hemin"/>
    <property type="match status" value="1"/>
</dbReference>
<dbReference type="GO" id="GO:0005524">
    <property type="term" value="F:ATP binding"/>
    <property type="evidence" value="ECO:0007669"/>
    <property type="project" value="UniProtKB-KW"/>
</dbReference>
<evidence type="ECO:0000256" key="9">
    <source>
        <dbReference type="ARBA" id="ARBA00023136"/>
    </source>
</evidence>
<dbReference type="OrthoDB" id="3291337at2"/>
<dbReference type="InterPro" id="IPR003593">
    <property type="entry name" value="AAA+_ATPase"/>
</dbReference>
<dbReference type="InterPro" id="IPR017871">
    <property type="entry name" value="ABC_transporter-like_CS"/>
</dbReference>
<dbReference type="Proteomes" id="UP000185963">
    <property type="component" value="Unassembled WGS sequence"/>
</dbReference>
<keyword evidence="7" id="KW-0408">Iron</keyword>
<dbReference type="AlphaFoldDB" id="A0A1Q8WWU9"/>
<dbReference type="SUPFAM" id="SSF52540">
    <property type="entry name" value="P-loop containing nucleoside triphosphate hydrolases"/>
    <property type="match status" value="1"/>
</dbReference>
<accession>A0A1Q8WWU9</accession>
<keyword evidence="9" id="KW-0472">Membrane</keyword>
<protein>
    <submittedName>
        <fullName evidence="11">Iron ABC transporter ATP-binding protein</fullName>
    </submittedName>
</protein>
<dbReference type="Pfam" id="PF00005">
    <property type="entry name" value="ABC_tran"/>
    <property type="match status" value="1"/>
</dbReference>
<dbReference type="PANTHER" id="PTHR42771">
    <property type="entry name" value="IRON(3+)-HYDROXAMATE IMPORT ATP-BINDING PROTEIN FHUC"/>
    <property type="match status" value="1"/>
</dbReference>
<evidence type="ECO:0000256" key="8">
    <source>
        <dbReference type="ARBA" id="ARBA00023065"/>
    </source>
</evidence>
<evidence type="ECO:0000256" key="2">
    <source>
        <dbReference type="ARBA" id="ARBA00022448"/>
    </source>
</evidence>
<dbReference type="PROSITE" id="PS50893">
    <property type="entry name" value="ABC_TRANSPORTER_2"/>
    <property type="match status" value="1"/>
</dbReference>
<evidence type="ECO:0000313" key="12">
    <source>
        <dbReference type="Proteomes" id="UP000185963"/>
    </source>
</evidence>
<feature type="domain" description="ABC transporter" evidence="10">
    <location>
        <begin position="2"/>
        <end position="236"/>
    </location>
</feature>
<keyword evidence="2" id="KW-0813">Transport</keyword>
<dbReference type="Gene3D" id="3.40.50.300">
    <property type="entry name" value="P-loop containing nucleotide triphosphate hydrolases"/>
    <property type="match status" value="1"/>
</dbReference>
<proteinExistence type="predicted"/>
<dbReference type="PROSITE" id="PS00211">
    <property type="entry name" value="ABC_TRANSPORTER_1"/>
    <property type="match status" value="1"/>
</dbReference>
<dbReference type="SMART" id="SM00382">
    <property type="entry name" value="AAA"/>
    <property type="match status" value="1"/>
</dbReference>
<dbReference type="InterPro" id="IPR051535">
    <property type="entry name" value="Siderophore_ABC-ATPase"/>
</dbReference>
<organism evidence="11 12">
    <name type="scientific">Actinomyces oris</name>
    <dbReference type="NCBI Taxonomy" id="544580"/>
    <lineage>
        <taxon>Bacteria</taxon>
        <taxon>Bacillati</taxon>
        <taxon>Actinomycetota</taxon>
        <taxon>Actinomycetes</taxon>
        <taxon>Actinomycetales</taxon>
        <taxon>Actinomycetaceae</taxon>
        <taxon>Actinomyces</taxon>
    </lineage>
</organism>
<evidence type="ECO:0000256" key="5">
    <source>
        <dbReference type="ARBA" id="ARBA00022741"/>
    </source>
</evidence>
<dbReference type="GO" id="GO:0005886">
    <property type="term" value="C:plasma membrane"/>
    <property type="evidence" value="ECO:0007669"/>
    <property type="project" value="UniProtKB-SubCell"/>
</dbReference>
<dbReference type="FunFam" id="3.40.50.300:FF:000134">
    <property type="entry name" value="Iron-enterobactin ABC transporter ATP-binding protein"/>
    <property type="match status" value="1"/>
</dbReference>
<dbReference type="InterPro" id="IPR027417">
    <property type="entry name" value="P-loop_NTPase"/>
</dbReference>
<comment type="caution">
    <text evidence="11">The sequence shown here is derived from an EMBL/GenBank/DDBJ whole genome shotgun (WGS) entry which is preliminary data.</text>
</comment>
<dbReference type="EMBL" id="MSKS01000006">
    <property type="protein sequence ID" value="OLO72534.1"/>
    <property type="molecule type" value="Genomic_DNA"/>
</dbReference>
<evidence type="ECO:0000256" key="7">
    <source>
        <dbReference type="ARBA" id="ARBA00023004"/>
    </source>
</evidence>
<keyword evidence="5" id="KW-0547">Nucleotide-binding</keyword>
<sequence length="252" mass="27608">MIAVRSLAKSYGERQVLSDVNLDLPAGGVIGLVGANGAGKSTLLSVIARLLGADAGTVEVGGLNVATAPGRQLATVLSVLKQDNHLAVRLTVRDLVGFGRYPHNRGRPTEHDETIVDQALEWMDLTELADRYLDEMSGGQRQRAFVAMVLAQETPYMLLDEPLNNLDMVHSVAMMRRLRAAAHELERTVVVVMHDINMAAAWSDRIVAMREGRVVLQGTPEETMTRECLSEVFGMDVPVHEIDGRRIAFVWG</sequence>
<keyword evidence="3" id="KW-1003">Cell membrane</keyword>
<dbReference type="GO" id="GO:0006826">
    <property type="term" value="P:iron ion transport"/>
    <property type="evidence" value="ECO:0007669"/>
    <property type="project" value="UniProtKB-KW"/>
</dbReference>
<reference evidence="11 12" key="1">
    <citation type="submission" date="2016-12" db="EMBL/GenBank/DDBJ databases">
        <title>Genomic comparison of strains in the 'Actinomyces naeslundii' group.</title>
        <authorList>
            <person name="Mughal S.R."/>
            <person name="Do T."/>
            <person name="Gilbert S.C."/>
            <person name="Witherden E.A."/>
            <person name="Didelot X."/>
            <person name="Beighton D."/>
        </authorList>
    </citation>
    <scope>NUCLEOTIDE SEQUENCE [LARGE SCALE GENOMIC DNA]</scope>
    <source>
        <strain evidence="11 12">WE8B-23</strain>
    </source>
</reference>
<name>A0A1Q8WWU9_9ACTO</name>
<evidence type="ECO:0000256" key="3">
    <source>
        <dbReference type="ARBA" id="ARBA00022475"/>
    </source>
</evidence>
<comment type="subcellular location">
    <subcellularLocation>
        <location evidence="1">Cell membrane</location>
        <topology evidence="1">Peripheral membrane protein</topology>
    </subcellularLocation>
</comment>
<evidence type="ECO:0000256" key="1">
    <source>
        <dbReference type="ARBA" id="ARBA00004202"/>
    </source>
</evidence>
<evidence type="ECO:0000259" key="10">
    <source>
        <dbReference type="PROSITE" id="PS50893"/>
    </source>
</evidence>
<evidence type="ECO:0000256" key="6">
    <source>
        <dbReference type="ARBA" id="ARBA00022840"/>
    </source>
</evidence>
<dbReference type="InterPro" id="IPR003439">
    <property type="entry name" value="ABC_transporter-like_ATP-bd"/>
</dbReference>
<keyword evidence="4" id="KW-0410">Iron transport</keyword>